<keyword evidence="3" id="KW-1185">Reference proteome</keyword>
<dbReference type="InterPro" id="IPR000998">
    <property type="entry name" value="MAM_dom"/>
</dbReference>
<sequence>MSPLLSAEDCLLEKSYTDCGYSQGKDDDFDWEQINTKQKPSSDPWVPSETCVSVSSRSWYSTLELVS</sequence>
<evidence type="ECO:0000259" key="1">
    <source>
        <dbReference type="PROSITE" id="PS50060"/>
    </source>
</evidence>
<accession>A0A498P3K7</accession>
<dbReference type="PROSITE" id="PS50060">
    <property type="entry name" value="MAM_2"/>
    <property type="match status" value="1"/>
</dbReference>
<dbReference type="Proteomes" id="UP000290572">
    <property type="component" value="Unassembled WGS sequence"/>
</dbReference>
<name>A0A498P3K7_LABRO</name>
<dbReference type="STRING" id="84645.A0A498P3K7"/>
<evidence type="ECO:0000313" key="2">
    <source>
        <dbReference type="EMBL" id="RXN39262.1"/>
    </source>
</evidence>
<comment type="caution">
    <text evidence="2">The sequence shown here is derived from an EMBL/GenBank/DDBJ whole genome shotgun (WGS) entry which is preliminary data.</text>
</comment>
<evidence type="ECO:0000313" key="3">
    <source>
        <dbReference type="Proteomes" id="UP000290572"/>
    </source>
</evidence>
<gene>
    <name evidence="2" type="ORF">ROHU_000352</name>
</gene>
<organism evidence="2 3">
    <name type="scientific">Labeo rohita</name>
    <name type="common">Indian major carp</name>
    <name type="synonym">Cyprinus rohita</name>
    <dbReference type="NCBI Taxonomy" id="84645"/>
    <lineage>
        <taxon>Eukaryota</taxon>
        <taxon>Metazoa</taxon>
        <taxon>Chordata</taxon>
        <taxon>Craniata</taxon>
        <taxon>Vertebrata</taxon>
        <taxon>Euteleostomi</taxon>
        <taxon>Actinopterygii</taxon>
        <taxon>Neopterygii</taxon>
        <taxon>Teleostei</taxon>
        <taxon>Ostariophysi</taxon>
        <taxon>Cypriniformes</taxon>
        <taxon>Cyprinidae</taxon>
        <taxon>Labeoninae</taxon>
        <taxon>Labeonini</taxon>
        <taxon>Labeo</taxon>
    </lineage>
</organism>
<reference evidence="2 3" key="1">
    <citation type="submission" date="2018-03" db="EMBL/GenBank/DDBJ databases">
        <title>Draft genome sequence of Rohu Carp (Labeo rohita).</title>
        <authorList>
            <person name="Das P."/>
            <person name="Kushwaha B."/>
            <person name="Joshi C.G."/>
            <person name="Kumar D."/>
            <person name="Nagpure N.S."/>
            <person name="Sahoo L."/>
            <person name="Das S.P."/>
            <person name="Bit A."/>
            <person name="Patnaik S."/>
            <person name="Meher P.K."/>
            <person name="Jayasankar P."/>
            <person name="Koringa P.G."/>
            <person name="Patel N.V."/>
            <person name="Hinsu A.T."/>
            <person name="Kumar R."/>
            <person name="Pandey M."/>
            <person name="Agarwal S."/>
            <person name="Srivastava S."/>
            <person name="Singh M."/>
            <person name="Iquebal M.A."/>
            <person name="Jaiswal S."/>
            <person name="Angadi U.B."/>
            <person name="Kumar N."/>
            <person name="Raza M."/>
            <person name="Shah T.M."/>
            <person name="Rai A."/>
            <person name="Jena J.K."/>
        </authorList>
    </citation>
    <scope>NUCLEOTIDE SEQUENCE [LARGE SCALE GENOMIC DNA]</scope>
    <source>
        <strain evidence="2">DASCIFA01</strain>
        <tissue evidence="2">Testis</tissue>
    </source>
</reference>
<dbReference type="EMBL" id="QBIY01002303">
    <property type="protein sequence ID" value="RXN39262.1"/>
    <property type="molecule type" value="Genomic_DNA"/>
</dbReference>
<dbReference type="GO" id="GO:0016020">
    <property type="term" value="C:membrane"/>
    <property type="evidence" value="ECO:0007669"/>
    <property type="project" value="InterPro"/>
</dbReference>
<feature type="domain" description="MAM" evidence="1">
    <location>
        <begin position="8"/>
        <end position="43"/>
    </location>
</feature>
<proteinExistence type="predicted"/>
<keyword evidence="2" id="KW-0675">Receptor</keyword>
<protein>
    <submittedName>
        <fullName evidence="2">Receptor-type tyrosine-phosphatase mu-like protein</fullName>
    </submittedName>
</protein>
<dbReference type="Gene3D" id="2.60.120.200">
    <property type="match status" value="1"/>
</dbReference>
<dbReference type="AlphaFoldDB" id="A0A498P3K7"/>